<accession>A0ABQ9B0U7</accession>
<organism evidence="1 2">
    <name type="scientific">Salix suchowensis</name>
    <dbReference type="NCBI Taxonomy" id="1278906"/>
    <lineage>
        <taxon>Eukaryota</taxon>
        <taxon>Viridiplantae</taxon>
        <taxon>Streptophyta</taxon>
        <taxon>Embryophyta</taxon>
        <taxon>Tracheophyta</taxon>
        <taxon>Spermatophyta</taxon>
        <taxon>Magnoliopsida</taxon>
        <taxon>eudicotyledons</taxon>
        <taxon>Gunneridae</taxon>
        <taxon>Pentapetalae</taxon>
        <taxon>rosids</taxon>
        <taxon>fabids</taxon>
        <taxon>Malpighiales</taxon>
        <taxon>Salicaceae</taxon>
        <taxon>Saliceae</taxon>
        <taxon>Salix</taxon>
    </lineage>
</organism>
<proteinExistence type="predicted"/>
<reference evidence="1" key="2">
    <citation type="journal article" date="2023" name="Int. J. Mol. Sci.">
        <title>De Novo Assembly and Annotation of 11 Diverse Shrub Willow (Salix) Genomes Reveals Novel Gene Organization in Sex-Linked Regions.</title>
        <authorList>
            <person name="Hyden B."/>
            <person name="Feng K."/>
            <person name="Yates T.B."/>
            <person name="Jawdy S."/>
            <person name="Cereghino C."/>
            <person name="Smart L.B."/>
            <person name="Muchero W."/>
        </authorList>
    </citation>
    <scope>NUCLEOTIDE SEQUENCE</scope>
    <source>
        <tissue evidence="1">Shoot tip</tissue>
    </source>
</reference>
<dbReference type="Proteomes" id="UP001141253">
    <property type="component" value="Chromosome 7"/>
</dbReference>
<gene>
    <name evidence="1" type="ORF">OIU77_003113</name>
</gene>
<name>A0ABQ9B0U7_9ROSI</name>
<evidence type="ECO:0000313" key="2">
    <source>
        <dbReference type="Proteomes" id="UP001141253"/>
    </source>
</evidence>
<protein>
    <submittedName>
        <fullName evidence="1">Uncharacterized protein</fullName>
    </submittedName>
</protein>
<reference evidence="1" key="1">
    <citation type="submission" date="2022-10" db="EMBL/GenBank/DDBJ databases">
        <authorList>
            <person name="Hyden B.L."/>
            <person name="Feng K."/>
            <person name="Yates T."/>
            <person name="Jawdy S."/>
            <person name="Smart L.B."/>
            <person name="Muchero W."/>
        </authorList>
    </citation>
    <scope>NUCLEOTIDE SEQUENCE</scope>
    <source>
        <tissue evidence="1">Shoot tip</tissue>
    </source>
</reference>
<comment type="caution">
    <text evidence="1">The sequence shown here is derived from an EMBL/GenBank/DDBJ whole genome shotgun (WGS) entry which is preliminary data.</text>
</comment>
<evidence type="ECO:0000313" key="1">
    <source>
        <dbReference type="EMBL" id="KAJ6366666.1"/>
    </source>
</evidence>
<dbReference type="EMBL" id="JAPFFI010000014">
    <property type="protein sequence ID" value="KAJ6366666.1"/>
    <property type="molecule type" value="Genomic_DNA"/>
</dbReference>
<sequence>MEQENQCAAAENERGTMKILKGIVVAENERGRVTRDITTRVQSNEMQCCGHVGSTTMKPFVLASNLPDLSSSVSPSLMFHRLSVYGALIHRTAPDDAFGGSDGVKRGPLRCHVPVPELLIKQLNRETPFPSLLRHVPLTFKYK</sequence>
<keyword evidence="2" id="KW-1185">Reference proteome</keyword>